<reference evidence="1 3" key="1">
    <citation type="journal article" date="2017" name="Nature">
        <title>The sunflower genome provides insights into oil metabolism, flowering and Asterid evolution.</title>
        <authorList>
            <person name="Badouin H."/>
            <person name="Gouzy J."/>
            <person name="Grassa C.J."/>
            <person name="Murat F."/>
            <person name="Staton S.E."/>
            <person name="Cottret L."/>
            <person name="Lelandais-Briere C."/>
            <person name="Owens G.L."/>
            <person name="Carrere S."/>
            <person name="Mayjonade B."/>
            <person name="Legrand L."/>
            <person name="Gill N."/>
            <person name="Kane N.C."/>
            <person name="Bowers J.E."/>
            <person name="Hubner S."/>
            <person name="Bellec A."/>
            <person name="Berard A."/>
            <person name="Berges H."/>
            <person name="Blanchet N."/>
            <person name="Boniface M.C."/>
            <person name="Brunel D."/>
            <person name="Catrice O."/>
            <person name="Chaidir N."/>
            <person name="Claudel C."/>
            <person name="Donnadieu C."/>
            <person name="Faraut T."/>
            <person name="Fievet G."/>
            <person name="Helmstetter N."/>
            <person name="King M."/>
            <person name="Knapp S.J."/>
            <person name="Lai Z."/>
            <person name="Le Paslier M.C."/>
            <person name="Lippi Y."/>
            <person name="Lorenzon L."/>
            <person name="Mandel J.R."/>
            <person name="Marage G."/>
            <person name="Marchand G."/>
            <person name="Marquand E."/>
            <person name="Bret-Mestries E."/>
            <person name="Morien E."/>
            <person name="Nambeesan S."/>
            <person name="Nguyen T."/>
            <person name="Pegot-Espagnet P."/>
            <person name="Pouilly N."/>
            <person name="Raftis F."/>
            <person name="Sallet E."/>
            <person name="Schiex T."/>
            <person name="Thomas J."/>
            <person name="Vandecasteele C."/>
            <person name="Vares D."/>
            <person name="Vear F."/>
            <person name="Vautrin S."/>
            <person name="Crespi M."/>
            <person name="Mangin B."/>
            <person name="Burke J.M."/>
            <person name="Salse J."/>
            <person name="Munos S."/>
            <person name="Vincourt P."/>
            <person name="Rieseberg L.H."/>
            <person name="Langlade N.B."/>
        </authorList>
    </citation>
    <scope>NUCLEOTIDE SEQUENCE [LARGE SCALE GENOMIC DNA]</scope>
    <source>
        <strain evidence="3">cv. SF193</strain>
        <tissue evidence="1">Leaves</tissue>
    </source>
</reference>
<evidence type="ECO:0000313" key="3">
    <source>
        <dbReference type="Proteomes" id="UP000215914"/>
    </source>
</evidence>
<gene>
    <name evidence="2" type="ORF">HannXRQ_Chr15g0475601</name>
    <name evidence="1" type="ORF">HanXRQr2_Chr15g0686751</name>
</gene>
<keyword evidence="3" id="KW-1185">Reference proteome</keyword>
<dbReference type="OMA" id="HETRYVE"/>
<dbReference type="EMBL" id="CM007904">
    <property type="protein sequence ID" value="OTF94755.1"/>
    <property type="molecule type" value="Genomic_DNA"/>
</dbReference>
<evidence type="ECO:0000313" key="2">
    <source>
        <dbReference type="EMBL" id="OTF94755.1"/>
    </source>
</evidence>
<accession>A0A251S907</accession>
<dbReference type="InParanoid" id="A0A251S907"/>
<reference evidence="1" key="3">
    <citation type="submission" date="2020-06" db="EMBL/GenBank/DDBJ databases">
        <title>Helianthus annuus Genome sequencing and assembly Release 2.</title>
        <authorList>
            <person name="Gouzy J."/>
            <person name="Langlade N."/>
            <person name="Munos S."/>
        </authorList>
    </citation>
    <scope>NUCLEOTIDE SEQUENCE</scope>
    <source>
        <tissue evidence="1">Leaves</tissue>
    </source>
</reference>
<organism evidence="2 3">
    <name type="scientific">Helianthus annuus</name>
    <name type="common">Common sunflower</name>
    <dbReference type="NCBI Taxonomy" id="4232"/>
    <lineage>
        <taxon>Eukaryota</taxon>
        <taxon>Viridiplantae</taxon>
        <taxon>Streptophyta</taxon>
        <taxon>Embryophyta</taxon>
        <taxon>Tracheophyta</taxon>
        <taxon>Spermatophyta</taxon>
        <taxon>Magnoliopsida</taxon>
        <taxon>eudicotyledons</taxon>
        <taxon>Gunneridae</taxon>
        <taxon>Pentapetalae</taxon>
        <taxon>asterids</taxon>
        <taxon>campanulids</taxon>
        <taxon>Asterales</taxon>
        <taxon>Asteraceae</taxon>
        <taxon>Asteroideae</taxon>
        <taxon>Heliantheae alliance</taxon>
        <taxon>Heliantheae</taxon>
        <taxon>Helianthus</taxon>
    </lineage>
</organism>
<dbReference type="InterPro" id="IPR040378">
    <property type="entry name" value="BASL"/>
</dbReference>
<name>A0A251S907_HELAN</name>
<dbReference type="Gramene" id="mRNA:HanXRQr2_Chr15g0686751">
    <property type="protein sequence ID" value="mRNA:HanXRQr2_Chr15g0686751"/>
    <property type="gene ID" value="HanXRQr2_Chr15g0686751"/>
</dbReference>
<dbReference type="GO" id="GO:0009786">
    <property type="term" value="P:regulation of asymmetric cell division"/>
    <property type="evidence" value="ECO:0000318"/>
    <property type="project" value="GO_Central"/>
</dbReference>
<dbReference type="Proteomes" id="UP000215914">
    <property type="component" value="Chromosome 15"/>
</dbReference>
<proteinExistence type="predicted"/>
<dbReference type="PANTHER" id="PTHR33914:SF2">
    <property type="entry name" value="OS02G0582100 PROTEIN"/>
    <property type="match status" value="1"/>
</dbReference>
<dbReference type="PANTHER" id="PTHR33914">
    <property type="entry name" value="18S PRE-RIBOSOMAL ASSEMBLY PROTEIN GAR2-LIKE PROTEIN"/>
    <property type="match status" value="1"/>
</dbReference>
<sequence length="416" mass="46937">MSATQLLRILQTLPACAEDDNEVGDFNTDELEANTNTDSRCTNPFLSNEEDNQVNYWTNRPELEISTFGNQFTNNHKDVPFRRPSALAKTAGFRIDKHSVECDLPELIVCYKESDFRVKDISINDDEEISDEETISVHKDNNHESLYNSCPVNGGDDMIEASLDTEFPNNEWLRSSTMSCCYMADELTNICEEKLNLSTSLQDDLCTHQLASNSKISLQQDWSQKPLEFPVSSNLYDDDINQHPLQGSKDKQRKRAIVGSVANIQKNIFDESKIEEGVAFHFDTRKKREDSNPCGSINLKSTHELTSETESVVNQQDAASDYKLPVNNHETRYVEGESSFSMAGVISELISSCSRPMPLAVGISTRSDSSATSTRSFAFPTLENEYASSPVRMGKVERKRLQKQGRWRKGLLCCKF</sequence>
<dbReference type="OrthoDB" id="1911032at2759"/>
<protein>
    <recommendedName>
        <fullName evidence="4">18S pre-ribosomal assembly protein gar2-related protein</fullName>
    </recommendedName>
</protein>
<evidence type="ECO:0000313" key="1">
    <source>
        <dbReference type="EMBL" id="KAF5763984.1"/>
    </source>
</evidence>
<evidence type="ECO:0008006" key="4">
    <source>
        <dbReference type="Google" id="ProtNLM"/>
    </source>
</evidence>
<dbReference type="EMBL" id="MNCJ02000330">
    <property type="protein sequence ID" value="KAF5763984.1"/>
    <property type="molecule type" value="Genomic_DNA"/>
</dbReference>
<dbReference type="AlphaFoldDB" id="A0A251S907"/>
<reference evidence="2" key="2">
    <citation type="submission" date="2017-02" db="EMBL/GenBank/DDBJ databases">
        <title>Sunflower complete genome.</title>
        <authorList>
            <person name="Langlade N."/>
            <person name="Munos S."/>
        </authorList>
    </citation>
    <scope>NUCLEOTIDE SEQUENCE [LARGE SCALE GENOMIC DNA]</scope>
    <source>
        <tissue evidence="2">Leaves</tissue>
    </source>
</reference>